<accession>A0A833TF22</accession>
<organism evidence="1 2">
    <name type="scientific">Phytophthora infestans</name>
    <name type="common">Potato late blight agent</name>
    <name type="synonym">Botrytis infestans</name>
    <dbReference type="NCBI Taxonomy" id="4787"/>
    <lineage>
        <taxon>Eukaryota</taxon>
        <taxon>Sar</taxon>
        <taxon>Stramenopiles</taxon>
        <taxon>Oomycota</taxon>
        <taxon>Peronosporomycetes</taxon>
        <taxon>Peronosporales</taxon>
        <taxon>Peronosporaceae</taxon>
        <taxon>Phytophthora</taxon>
    </lineage>
</organism>
<protein>
    <submittedName>
        <fullName evidence="1">Uncharacterized protein</fullName>
    </submittedName>
</protein>
<evidence type="ECO:0000313" key="2">
    <source>
        <dbReference type="Proteomes" id="UP000602510"/>
    </source>
</evidence>
<keyword evidence="2" id="KW-1185">Reference proteome</keyword>
<sequence length="73" mass="8336">MNKTKLRIKLGTGGGQHRWYHQARFPQLHLLHDRSLMRSRPTYLALSIEEIGSYGLLAAYEEEPTTCYSGSAE</sequence>
<reference evidence="1" key="1">
    <citation type="submission" date="2020-04" db="EMBL/GenBank/DDBJ databases">
        <title>Hybrid Assembly of Korean Phytophthora infestans isolates.</title>
        <authorList>
            <person name="Prokchorchik M."/>
            <person name="Lee Y."/>
            <person name="Seo J."/>
            <person name="Cho J.-H."/>
            <person name="Park Y.-E."/>
            <person name="Jang D.-C."/>
            <person name="Im J.-S."/>
            <person name="Choi J.-G."/>
            <person name="Park H.-J."/>
            <person name="Lee G.-B."/>
            <person name="Lee Y.-G."/>
            <person name="Hong S.-Y."/>
            <person name="Cho K."/>
            <person name="Sohn K.H."/>
        </authorList>
    </citation>
    <scope>NUCLEOTIDE SEQUENCE</scope>
    <source>
        <strain evidence="1">KR_1_A1</strain>
    </source>
</reference>
<proteinExistence type="predicted"/>
<dbReference type="AlphaFoldDB" id="A0A833TF22"/>
<dbReference type="EMBL" id="WSZM01000164">
    <property type="protein sequence ID" value="KAF4039821.1"/>
    <property type="molecule type" value="Genomic_DNA"/>
</dbReference>
<dbReference type="Proteomes" id="UP000602510">
    <property type="component" value="Unassembled WGS sequence"/>
</dbReference>
<name>A0A833TF22_PHYIN</name>
<comment type="caution">
    <text evidence="1">The sequence shown here is derived from an EMBL/GenBank/DDBJ whole genome shotgun (WGS) entry which is preliminary data.</text>
</comment>
<gene>
    <name evidence="1" type="ORF">GN244_ATG07999</name>
</gene>
<evidence type="ECO:0000313" key="1">
    <source>
        <dbReference type="EMBL" id="KAF4039821.1"/>
    </source>
</evidence>